<accession>A0A9D4U3E1</accession>
<organism evidence="1 2">
    <name type="scientific">Adiantum capillus-veneris</name>
    <name type="common">Maidenhair fern</name>
    <dbReference type="NCBI Taxonomy" id="13818"/>
    <lineage>
        <taxon>Eukaryota</taxon>
        <taxon>Viridiplantae</taxon>
        <taxon>Streptophyta</taxon>
        <taxon>Embryophyta</taxon>
        <taxon>Tracheophyta</taxon>
        <taxon>Polypodiopsida</taxon>
        <taxon>Polypodiidae</taxon>
        <taxon>Polypodiales</taxon>
        <taxon>Pteridineae</taxon>
        <taxon>Pteridaceae</taxon>
        <taxon>Vittarioideae</taxon>
        <taxon>Adiantum</taxon>
    </lineage>
</organism>
<gene>
    <name evidence="1" type="ORF">GOP47_0024660</name>
</gene>
<keyword evidence="2" id="KW-1185">Reference proteome</keyword>
<sequence length="338" mass="37457">MLASGTNALPLSDCYALDKGNFLYDFTDKLGRALELEEEGSDFVVRFCVDAQNRSNNGYINFGRFSPQSIFKNEKDDVDFIQEYKFGDLVLCEHLGSDLTGRVAEVRIICGTCPNGPACKDDFGCICNVTYTHNLCKAKVLAALDCSNQGSRIFPEFSMGLQQKGSEVVKNGITQKEYRKSFHSSGFESSQKSVSLYVTSTADFPGNLEKLDIQVQPSQGLVVSVVNRPVLGIISATDSTNLLEVNWKCEKISEQPYEVNIRIPIEGYDPIDFSLHKHCRDLDTEKGVESSSIKVLEVVPVIILVGVILLGITYKCKFEEQVEGREDTFQAAIEVPLV</sequence>
<name>A0A9D4U3E1_ADICA</name>
<dbReference type="Proteomes" id="UP000886520">
    <property type="component" value="Chromosome 24"/>
</dbReference>
<reference evidence="1" key="1">
    <citation type="submission" date="2021-01" db="EMBL/GenBank/DDBJ databases">
        <title>Adiantum capillus-veneris genome.</title>
        <authorList>
            <person name="Fang Y."/>
            <person name="Liao Q."/>
        </authorList>
    </citation>
    <scope>NUCLEOTIDE SEQUENCE</scope>
    <source>
        <strain evidence="1">H3</strain>
        <tissue evidence="1">Leaf</tissue>
    </source>
</reference>
<proteinExistence type="predicted"/>
<evidence type="ECO:0000313" key="1">
    <source>
        <dbReference type="EMBL" id="KAI5060240.1"/>
    </source>
</evidence>
<comment type="caution">
    <text evidence="1">The sequence shown here is derived from an EMBL/GenBank/DDBJ whole genome shotgun (WGS) entry which is preliminary data.</text>
</comment>
<dbReference type="PANTHER" id="PTHR35752">
    <property type="entry name" value="G-PROTEIN COUPLED RECEPTOR"/>
    <property type="match status" value="1"/>
</dbReference>
<dbReference type="PANTHER" id="PTHR35752:SF1">
    <property type="entry name" value="G-PROTEIN COUPLED RECEPTOR"/>
    <property type="match status" value="1"/>
</dbReference>
<evidence type="ECO:0000313" key="2">
    <source>
        <dbReference type="Proteomes" id="UP000886520"/>
    </source>
</evidence>
<dbReference type="AlphaFoldDB" id="A0A9D4U3E1"/>
<protein>
    <submittedName>
        <fullName evidence="1">Uncharacterized protein</fullName>
    </submittedName>
</protein>
<dbReference type="OrthoDB" id="1848995at2759"/>
<dbReference type="EMBL" id="JABFUD020000024">
    <property type="protein sequence ID" value="KAI5060240.1"/>
    <property type="molecule type" value="Genomic_DNA"/>
</dbReference>